<comment type="subunit">
    <text evidence="2 7">Part of the 30S ribosomal subunit.</text>
</comment>
<evidence type="ECO:0000313" key="8">
    <source>
        <dbReference type="EMBL" id="KPQ42972.1"/>
    </source>
</evidence>
<dbReference type="EMBL" id="LKCM01000191">
    <property type="protein sequence ID" value="KPQ42972.1"/>
    <property type="molecule type" value="Genomic_DNA"/>
</dbReference>
<dbReference type="GO" id="GO:0019843">
    <property type="term" value="F:rRNA binding"/>
    <property type="evidence" value="ECO:0007669"/>
    <property type="project" value="UniProtKB-UniRule"/>
</dbReference>
<keyword evidence="4 7" id="KW-0694">RNA-binding</keyword>
<dbReference type="CDD" id="cd00364">
    <property type="entry name" value="Ribosomal_uS17"/>
    <property type="match status" value="1"/>
</dbReference>
<evidence type="ECO:0000256" key="7">
    <source>
        <dbReference type="HAMAP-Rule" id="MF_01345"/>
    </source>
</evidence>
<dbReference type="NCBIfam" id="NF006345">
    <property type="entry name" value="PRK08572.1"/>
    <property type="match status" value="1"/>
</dbReference>
<dbReference type="InterPro" id="IPR019978">
    <property type="entry name" value="Ribosomal_uS17_archaeal"/>
</dbReference>
<organism evidence="8 9">
    <name type="scientific">Candidatus Methanoperedens nitratireducens</name>
    <dbReference type="NCBI Taxonomy" id="1392998"/>
    <lineage>
        <taxon>Archaea</taxon>
        <taxon>Methanobacteriati</taxon>
        <taxon>Methanobacteriota</taxon>
        <taxon>Stenosarchaea group</taxon>
        <taxon>Methanomicrobia</taxon>
        <taxon>Methanosarcinales</taxon>
        <taxon>ANME-2 cluster</taxon>
        <taxon>Candidatus Methanoperedentaceae</taxon>
        <taxon>Candidatus Methanoperedens</taxon>
    </lineage>
</organism>
<evidence type="ECO:0000313" key="9">
    <source>
        <dbReference type="Proteomes" id="UP000050360"/>
    </source>
</evidence>
<evidence type="ECO:0000256" key="4">
    <source>
        <dbReference type="ARBA" id="ARBA00022884"/>
    </source>
</evidence>
<evidence type="ECO:0000256" key="2">
    <source>
        <dbReference type="ARBA" id="ARBA00011458"/>
    </source>
</evidence>
<evidence type="ECO:0000256" key="5">
    <source>
        <dbReference type="ARBA" id="ARBA00022980"/>
    </source>
</evidence>
<dbReference type="PATRIC" id="fig|1719120.3.peg.2703"/>
<sequence>MTRDIGLDVQPPTKECIDPNCPFHGTLPVRGQVLSGVVVSDKMDKTVVVQRTYVKKNTKYERYEKRKTKVHAHNPPCMNAEEGAKVTIAECRPLSKTKSYVIIEVLK</sequence>
<dbReference type="AlphaFoldDB" id="A0A0P8CJ98"/>
<evidence type="ECO:0000256" key="1">
    <source>
        <dbReference type="ARBA" id="ARBA00010254"/>
    </source>
</evidence>
<dbReference type="HAMAP" id="MF_01345_A">
    <property type="entry name" value="Ribosomal_uS17_A"/>
    <property type="match status" value="1"/>
</dbReference>
<keyword evidence="5 7" id="KW-0689">Ribosomal protein</keyword>
<dbReference type="PANTHER" id="PTHR10744:SF9">
    <property type="entry name" value="40S RIBOSOMAL PROTEIN S11-RELATED"/>
    <property type="match status" value="1"/>
</dbReference>
<accession>A0A0P8CJ98</accession>
<dbReference type="PRINTS" id="PR00973">
    <property type="entry name" value="RIBOSOMALS17"/>
</dbReference>
<dbReference type="FunFam" id="2.40.50.1000:FF:000005">
    <property type="entry name" value="30S ribosomal protein S17"/>
    <property type="match status" value="1"/>
</dbReference>
<dbReference type="NCBIfam" id="TIGR03630">
    <property type="entry name" value="uS17_arch"/>
    <property type="match status" value="1"/>
</dbReference>
<dbReference type="GO" id="GO:0006412">
    <property type="term" value="P:translation"/>
    <property type="evidence" value="ECO:0007669"/>
    <property type="project" value="UniProtKB-UniRule"/>
</dbReference>
<dbReference type="Pfam" id="PF00366">
    <property type="entry name" value="Ribosomal_S17"/>
    <property type="match status" value="1"/>
</dbReference>
<evidence type="ECO:0000256" key="3">
    <source>
        <dbReference type="ARBA" id="ARBA00022730"/>
    </source>
</evidence>
<keyword evidence="6 7" id="KW-0687">Ribonucleoprotein</keyword>
<reference evidence="8 9" key="1">
    <citation type="submission" date="2015-09" db="EMBL/GenBank/DDBJ databases">
        <title>A metagenomics-based metabolic model of nitrate-dependent anaerobic oxidation of methane by Methanoperedens-like archaea.</title>
        <authorList>
            <person name="Arshad A."/>
            <person name="Speth D.R."/>
            <person name="De Graaf R.M."/>
            <person name="Op Den Camp H.J."/>
            <person name="Jetten M.S."/>
            <person name="Welte C.U."/>
        </authorList>
    </citation>
    <scope>NUCLEOTIDE SEQUENCE [LARGE SCALE GENOMIC DNA]</scope>
</reference>
<dbReference type="PANTHER" id="PTHR10744">
    <property type="entry name" value="40S RIBOSOMAL PROTEIN S11 FAMILY MEMBER"/>
    <property type="match status" value="1"/>
</dbReference>
<dbReference type="InterPro" id="IPR000266">
    <property type="entry name" value="Ribosomal_uS17"/>
</dbReference>
<protein>
    <recommendedName>
        <fullName evidence="7">Small ribosomal subunit protein uS17</fullName>
    </recommendedName>
</protein>
<dbReference type="InterPro" id="IPR012340">
    <property type="entry name" value="NA-bd_OB-fold"/>
</dbReference>
<gene>
    <name evidence="8" type="primary">rps17p</name>
    <name evidence="7" type="synonym">rps17</name>
    <name evidence="8" type="ORF">MPEBLZ_02479</name>
</gene>
<evidence type="ECO:0000256" key="6">
    <source>
        <dbReference type="ARBA" id="ARBA00023274"/>
    </source>
</evidence>
<dbReference type="InterPro" id="IPR028333">
    <property type="entry name" value="Ribosomal_uS17_arc/euk"/>
</dbReference>
<name>A0A0P8CJ98_9EURY</name>
<dbReference type="Gene3D" id="2.40.50.1000">
    <property type="match status" value="1"/>
</dbReference>
<comment type="function">
    <text evidence="7">One of the primary rRNA binding proteins, it binds specifically to the 5'-end of 16S ribosomal RNA.</text>
</comment>
<dbReference type="GO" id="GO:0003735">
    <property type="term" value="F:structural constituent of ribosome"/>
    <property type="evidence" value="ECO:0007669"/>
    <property type="project" value="UniProtKB-UniRule"/>
</dbReference>
<dbReference type="GO" id="GO:0022627">
    <property type="term" value="C:cytosolic small ribosomal subunit"/>
    <property type="evidence" value="ECO:0007669"/>
    <property type="project" value="UniProtKB-UniRule"/>
</dbReference>
<dbReference type="Proteomes" id="UP000050360">
    <property type="component" value="Unassembled WGS sequence"/>
</dbReference>
<dbReference type="SUPFAM" id="SSF50249">
    <property type="entry name" value="Nucleic acid-binding proteins"/>
    <property type="match status" value="1"/>
</dbReference>
<keyword evidence="3 7" id="KW-0699">rRNA-binding</keyword>
<proteinExistence type="inferred from homology"/>
<comment type="caution">
    <text evidence="8">The sequence shown here is derived from an EMBL/GenBank/DDBJ whole genome shotgun (WGS) entry which is preliminary data.</text>
</comment>
<comment type="similarity">
    <text evidence="1 7">Belongs to the universal ribosomal protein uS17 family.</text>
</comment>